<dbReference type="EMBL" id="JAYFSJ010000013">
    <property type="protein sequence ID" value="MEN7432648.1"/>
    <property type="molecule type" value="Genomic_DNA"/>
</dbReference>
<keyword evidence="2" id="KW-0012">Acyltransferase</keyword>
<reference evidence="4 5" key="1">
    <citation type="submission" date="2023-12" db="EMBL/GenBank/DDBJ databases">
        <title>Chromobacterium sp. strain TRC.1.1.SA producing antimicrobial pigment.</title>
        <authorList>
            <person name="Verma N."/>
            <person name="Choksket S."/>
            <person name="Pinnaka A.K."/>
            <person name="Korpole S."/>
        </authorList>
    </citation>
    <scope>NUCLEOTIDE SEQUENCE [LARGE SCALE GENOMIC DNA]</scope>
    <source>
        <strain evidence="4 5">TRC1.1.SA</strain>
    </source>
</reference>
<dbReference type="Pfam" id="PF00583">
    <property type="entry name" value="Acetyltransf_1"/>
    <property type="match status" value="1"/>
</dbReference>
<dbReference type="PROSITE" id="PS51186">
    <property type="entry name" value="GNAT"/>
    <property type="match status" value="1"/>
</dbReference>
<name>A0ABV0CNZ5_9NEIS</name>
<organism evidence="4 5">
    <name type="scientific">Chromobacterium indicum</name>
    <dbReference type="NCBI Taxonomy" id="3110228"/>
    <lineage>
        <taxon>Bacteria</taxon>
        <taxon>Pseudomonadati</taxon>
        <taxon>Pseudomonadota</taxon>
        <taxon>Betaproteobacteria</taxon>
        <taxon>Neisseriales</taxon>
        <taxon>Chromobacteriaceae</taxon>
        <taxon>Chromobacterium</taxon>
    </lineage>
</organism>
<gene>
    <name evidence="4" type="ORF">VA599_18020</name>
</gene>
<proteinExistence type="predicted"/>
<keyword evidence="1" id="KW-0808">Transferase</keyword>
<keyword evidence="5" id="KW-1185">Reference proteome</keyword>
<dbReference type="RefSeq" id="WP_346789872.1">
    <property type="nucleotide sequence ID" value="NZ_JAYFSJ010000013.1"/>
</dbReference>
<evidence type="ECO:0000313" key="5">
    <source>
        <dbReference type="Proteomes" id="UP001405405"/>
    </source>
</evidence>
<comment type="caution">
    <text evidence="4">The sequence shown here is derived from an EMBL/GenBank/DDBJ whole genome shotgun (WGS) entry which is preliminary data.</text>
</comment>
<dbReference type="Proteomes" id="UP001405405">
    <property type="component" value="Unassembled WGS sequence"/>
</dbReference>
<feature type="domain" description="N-acetyltransferase" evidence="3">
    <location>
        <begin position="40"/>
        <end position="188"/>
    </location>
</feature>
<sequence>MKPFASATIVSSPWIIRRLSAADIDARWLDDFQRRQEVTLVYRGAPGDRRIVADPFIDDWSADERRALCRELAAMADAGRVWAAREGGSLAGFAAIAPEPLGPDGEYRQLQELQVDVRWRGRGLGRELMRQCMAGGKAMGARRLYISSHSAIETVSFYERCGCAPARWLHRPQVELEPFDWQMECDLAHQ</sequence>
<dbReference type="PANTHER" id="PTHR43877">
    <property type="entry name" value="AMINOALKYLPHOSPHONATE N-ACETYLTRANSFERASE-RELATED-RELATED"/>
    <property type="match status" value="1"/>
</dbReference>
<dbReference type="InterPro" id="IPR000182">
    <property type="entry name" value="GNAT_dom"/>
</dbReference>
<evidence type="ECO:0000259" key="3">
    <source>
        <dbReference type="PROSITE" id="PS51186"/>
    </source>
</evidence>
<dbReference type="CDD" id="cd04301">
    <property type="entry name" value="NAT_SF"/>
    <property type="match status" value="1"/>
</dbReference>
<dbReference type="SUPFAM" id="SSF55729">
    <property type="entry name" value="Acyl-CoA N-acyltransferases (Nat)"/>
    <property type="match status" value="1"/>
</dbReference>
<dbReference type="InterPro" id="IPR016181">
    <property type="entry name" value="Acyl_CoA_acyltransferase"/>
</dbReference>
<dbReference type="InterPro" id="IPR050832">
    <property type="entry name" value="Bact_Acetyltransf"/>
</dbReference>
<evidence type="ECO:0000256" key="2">
    <source>
        <dbReference type="ARBA" id="ARBA00023315"/>
    </source>
</evidence>
<dbReference type="Gene3D" id="3.40.630.30">
    <property type="match status" value="1"/>
</dbReference>
<evidence type="ECO:0000256" key="1">
    <source>
        <dbReference type="ARBA" id="ARBA00022679"/>
    </source>
</evidence>
<evidence type="ECO:0000313" key="4">
    <source>
        <dbReference type="EMBL" id="MEN7432648.1"/>
    </source>
</evidence>
<protein>
    <submittedName>
        <fullName evidence="4">GNAT family N-acetyltransferase</fullName>
    </submittedName>
</protein>
<accession>A0ABV0CNZ5</accession>